<accession>A0A7D5W586</accession>
<proteinExistence type="predicted"/>
<organism evidence="1">
    <name type="scientific">Proteus mirabilis</name>
    <dbReference type="NCBI Taxonomy" id="584"/>
    <lineage>
        <taxon>Bacteria</taxon>
        <taxon>Pseudomonadati</taxon>
        <taxon>Pseudomonadota</taxon>
        <taxon>Gammaproteobacteria</taxon>
        <taxon>Enterobacterales</taxon>
        <taxon>Morganellaceae</taxon>
        <taxon>Proteus</taxon>
    </lineage>
</organism>
<reference evidence="1" key="1">
    <citation type="submission" date="2020-07" db="EMBL/GenBank/DDBJ databases">
        <title>Hypervirulent multi-drug resistant Proteus mirabilis strain with mosaic plasmid.</title>
        <authorList>
            <person name="Shelenkov A."/>
            <person name="Mikhaylova Y.V."/>
            <person name="Yanushevich Y.G."/>
            <person name="Petrova L."/>
            <person name="Fomina V."/>
            <person name="Zamyatin M."/>
            <person name="Shagin D."/>
        </authorList>
    </citation>
    <scope>NUCLEOTIDE SEQUENCE</scope>
    <source>
        <strain evidence="1">CriePir89</strain>
    </source>
</reference>
<dbReference type="Pfam" id="PF10053">
    <property type="entry name" value="DUF2290"/>
    <property type="match status" value="1"/>
</dbReference>
<dbReference type="AlphaFoldDB" id="A0A7D5W586"/>
<name>A0A7D5W586_PROMI</name>
<sequence>MNKKFNQSIRETITLAEQHGLLFQAGASSSLSTPAEVISKTRKATSYKEVYDTLALSQSFNLMMKDKSFFQFTETEPNKEVRLAYYPNPYQFSEYMFEKREALDLLHNKEITDIEYEQLMSEADFTSDIPVIRYDLSFKQHCNLYHPTAHFHIGFHAENRWPVGRLLTPKAFFLKTLYNYYSEKWREQEATDGSTVTNILDSLYRSELRNECPLVSDLDPKKFERIEEERLHFR</sequence>
<dbReference type="InterPro" id="IPR018742">
    <property type="entry name" value="DUF2290"/>
</dbReference>
<evidence type="ECO:0000313" key="1">
    <source>
        <dbReference type="EMBL" id="QLJ20773.1"/>
    </source>
</evidence>
<dbReference type="EMBL" id="CP059056">
    <property type="protein sequence ID" value="QLJ20773.1"/>
    <property type="molecule type" value="Genomic_DNA"/>
</dbReference>
<protein>
    <submittedName>
        <fullName evidence="1">DUF2290 domain-containing protein</fullName>
    </submittedName>
</protein>
<dbReference type="RefSeq" id="WP_049206743.1">
    <property type="nucleotide sequence ID" value="NZ_CAXOIG010000009.1"/>
</dbReference>
<gene>
    <name evidence="1" type="ORF">HZ283_08120</name>
</gene>